<reference evidence="2 3" key="1">
    <citation type="journal article" date="2013" name="Nat. Genet.">
        <title>The genome of the hydatid tapeworm Echinococcus granulosus.</title>
        <authorList>
            <person name="Zheng H."/>
            <person name="Zhang W."/>
            <person name="Zhang L."/>
            <person name="Zhang Z."/>
            <person name="Li J."/>
            <person name="Lu G."/>
            <person name="Zhu Y."/>
            <person name="Wang Y."/>
            <person name="Huang Y."/>
            <person name="Liu J."/>
            <person name="Kang H."/>
            <person name="Chen J."/>
            <person name="Wang L."/>
            <person name="Chen A."/>
            <person name="Yu S."/>
            <person name="Gao Z."/>
            <person name="Jin L."/>
            <person name="Gu W."/>
            <person name="Wang Z."/>
            <person name="Zhao L."/>
            <person name="Shi B."/>
            <person name="Wen H."/>
            <person name="Lin R."/>
            <person name="Jones M.K."/>
            <person name="Brejova B."/>
            <person name="Vinar T."/>
            <person name="Zhao G."/>
            <person name="McManus D.P."/>
            <person name="Chen Z."/>
            <person name="Zhou Y."/>
            <person name="Wang S."/>
        </authorList>
    </citation>
    <scope>NUCLEOTIDE SEQUENCE [LARGE SCALE GENOMIC DNA]</scope>
</reference>
<evidence type="ECO:0000313" key="2">
    <source>
        <dbReference type="EMBL" id="EUB54195.1"/>
    </source>
</evidence>
<organism evidence="2 3">
    <name type="scientific">Echinococcus granulosus</name>
    <name type="common">Hydatid tapeworm</name>
    <dbReference type="NCBI Taxonomy" id="6210"/>
    <lineage>
        <taxon>Eukaryota</taxon>
        <taxon>Metazoa</taxon>
        <taxon>Spiralia</taxon>
        <taxon>Lophotrochozoa</taxon>
        <taxon>Platyhelminthes</taxon>
        <taxon>Cestoda</taxon>
        <taxon>Eucestoda</taxon>
        <taxon>Cyclophyllidea</taxon>
        <taxon>Taeniidae</taxon>
        <taxon>Echinococcus</taxon>
        <taxon>Echinococcus granulosus group</taxon>
    </lineage>
</organism>
<dbReference type="CTD" id="36346661"/>
<sequence>MTFHATYPHEMTVTYHLHNCATSCLDDWKAVNINENKDRIRSLVIVSRSRSPIEAEAASSVKAAAAKLAGSFATQTNGGGSEGVLNPAKDMSRHY</sequence>
<proteinExistence type="predicted"/>
<dbReference type="KEGG" id="egl:EGR_10946"/>
<feature type="region of interest" description="Disordered" evidence="1">
    <location>
        <begin position="72"/>
        <end position="95"/>
    </location>
</feature>
<evidence type="ECO:0000256" key="1">
    <source>
        <dbReference type="SAM" id="MobiDB-lite"/>
    </source>
</evidence>
<accession>W6TZF5</accession>
<dbReference type="AlphaFoldDB" id="W6TZF5"/>
<gene>
    <name evidence="2" type="ORF">EGR_10946</name>
</gene>
<evidence type="ECO:0000313" key="3">
    <source>
        <dbReference type="Proteomes" id="UP000019149"/>
    </source>
</evidence>
<dbReference type="EMBL" id="APAU02000309">
    <property type="protein sequence ID" value="EUB54195.1"/>
    <property type="molecule type" value="Genomic_DNA"/>
</dbReference>
<protein>
    <submittedName>
        <fullName evidence="2">Uncharacterized protein</fullName>
    </submittedName>
</protein>
<dbReference type="Proteomes" id="UP000019149">
    <property type="component" value="Unassembled WGS sequence"/>
</dbReference>
<dbReference type="GeneID" id="36346661"/>
<keyword evidence="3" id="KW-1185">Reference proteome</keyword>
<dbReference type="RefSeq" id="XP_024345391.1">
    <property type="nucleotide sequence ID" value="XM_024500195.1"/>
</dbReference>
<comment type="caution">
    <text evidence="2">The sequence shown here is derived from an EMBL/GenBank/DDBJ whole genome shotgun (WGS) entry which is preliminary data.</text>
</comment>
<name>W6TZF5_ECHGR</name>